<evidence type="ECO:0000256" key="1">
    <source>
        <dbReference type="SAM" id="SignalP"/>
    </source>
</evidence>
<feature type="chain" id="PRO_5047335137" description="Carboxypeptidase C (Cathepsin A)" evidence="1">
    <location>
        <begin position="29"/>
        <end position="511"/>
    </location>
</feature>
<proteinExistence type="predicted"/>
<dbReference type="Pfam" id="PF00450">
    <property type="entry name" value="Peptidase_S10"/>
    <property type="match status" value="1"/>
</dbReference>
<evidence type="ECO:0000313" key="2">
    <source>
        <dbReference type="EMBL" id="MDN3922542.1"/>
    </source>
</evidence>
<keyword evidence="3" id="KW-1185">Reference proteome</keyword>
<sequence length="511" mass="56109">MFRHYLRQIGLAGFAIGAVMLATLTAHADSGVEEVSRTQHKGTFGGKSVSYSAVVERTRIALADRGPFGQVVSTAYLAEGGHDAASRPVIFLFNGGPVVPSVYLHMLAFGPKRLSVPDDVRADPATFRVVDNVDTVIDQADLVFFDPIGTGFSRAQSPSTARDFFSVDADAQELSNFITQWSEAHGRTASPKFLFGESYGTVRAAATARRLTTTAPQVRFDGVFMLGQGLNIVETVQRPANIMSYVVSLPTLSALGWHHGKVRRDGRNFEQFIEESRRFARDEYLPALYLGSALPAEQRARLSRRLEELTGLPAARFDSTNLRVSKMRYRAELLADQQLVLGMYDGRYTAPAATRPGPLPDGSEVLMKAAHSAFADYARRDLSITLPDPYVTDSAVKSFSEWGWGGSAPFDDWPFMAWMNEAMSKNPRLRLVLGNGYADTLTTVGATEHAIAQSGWPKDRLSVHYYEGGHMLYSVQRSHQKLMQDVRSMLRATVTAANADTGEQTKPVATP</sequence>
<protein>
    <recommendedName>
        <fullName evidence="4">Carboxypeptidase C (Cathepsin A)</fullName>
    </recommendedName>
</protein>
<keyword evidence="1" id="KW-0732">Signal</keyword>
<dbReference type="Gene3D" id="3.40.50.1820">
    <property type="entry name" value="alpha/beta hydrolase"/>
    <property type="match status" value="1"/>
</dbReference>
<organism evidence="2 3">
    <name type="scientific">Roseateles violae</name>
    <dbReference type="NCBI Taxonomy" id="3058042"/>
    <lineage>
        <taxon>Bacteria</taxon>
        <taxon>Pseudomonadati</taxon>
        <taxon>Pseudomonadota</taxon>
        <taxon>Betaproteobacteria</taxon>
        <taxon>Burkholderiales</taxon>
        <taxon>Sphaerotilaceae</taxon>
        <taxon>Roseateles</taxon>
    </lineage>
</organism>
<feature type="signal peptide" evidence="1">
    <location>
        <begin position="1"/>
        <end position="28"/>
    </location>
</feature>
<dbReference type="Proteomes" id="UP001228044">
    <property type="component" value="Unassembled WGS sequence"/>
</dbReference>
<evidence type="ECO:0008006" key="4">
    <source>
        <dbReference type="Google" id="ProtNLM"/>
    </source>
</evidence>
<gene>
    <name evidence="2" type="ORF">QWJ38_19805</name>
</gene>
<reference evidence="2 3" key="1">
    <citation type="submission" date="2023-06" db="EMBL/GenBank/DDBJ databases">
        <title>Pelomonas sp. PFR6 16S ribosomal RNA gene Genome sequencing and assembly.</title>
        <authorList>
            <person name="Woo H."/>
        </authorList>
    </citation>
    <scope>NUCLEOTIDE SEQUENCE [LARGE SCALE GENOMIC DNA]</scope>
    <source>
        <strain evidence="2 3">PFR6</strain>
    </source>
</reference>
<dbReference type="RefSeq" id="WP_290360841.1">
    <property type="nucleotide sequence ID" value="NZ_JAUHHC010000005.1"/>
</dbReference>
<name>A0ABT8DWA5_9BURK</name>
<dbReference type="EMBL" id="JAUHHC010000005">
    <property type="protein sequence ID" value="MDN3922542.1"/>
    <property type="molecule type" value="Genomic_DNA"/>
</dbReference>
<dbReference type="InterPro" id="IPR001563">
    <property type="entry name" value="Peptidase_S10"/>
</dbReference>
<comment type="caution">
    <text evidence="2">The sequence shown here is derived from an EMBL/GenBank/DDBJ whole genome shotgun (WGS) entry which is preliminary data.</text>
</comment>
<evidence type="ECO:0000313" key="3">
    <source>
        <dbReference type="Proteomes" id="UP001228044"/>
    </source>
</evidence>
<dbReference type="InterPro" id="IPR029058">
    <property type="entry name" value="AB_hydrolase_fold"/>
</dbReference>
<dbReference type="SUPFAM" id="SSF53474">
    <property type="entry name" value="alpha/beta-Hydrolases"/>
    <property type="match status" value="1"/>
</dbReference>
<accession>A0ABT8DWA5</accession>